<sequence length="169" mass="16808">MFTRTFAVLIAATGLTFGAAACSSTSASQATAPTPQATAPTAAPASSAAAPAPTASKAAAKVAPVTTKTTASDSECPATEATLLAAWEIKSGHAPIKGTRLTKIACHDGWAIAGFEPPGQESEVDSFHYVGGKWTYLGGGSAGYCAGIPAAVQKHFATHGPRACDSTGL</sequence>
<reference evidence="3" key="1">
    <citation type="submission" date="2021-01" db="EMBL/GenBank/DDBJ databases">
        <title>Whole genome shotgun sequence of Actinoplanes cyaneus NBRC 14990.</title>
        <authorList>
            <person name="Komaki H."/>
            <person name="Tamura T."/>
        </authorList>
    </citation>
    <scope>NUCLEOTIDE SEQUENCE</scope>
    <source>
        <strain evidence="3">NBRC 14990</strain>
    </source>
</reference>
<accession>A0A919IP34</accession>
<evidence type="ECO:0000313" key="4">
    <source>
        <dbReference type="Proteomes" id="UP000619479"/>
    </source>
</evidence>
<evidence type="ECO:0000313" key="3">
    <source>
        <dbReference type="EMBL" id="GID66928.1"/>
    </source>
</evidence>
<dbReference type="Proteomes" id="UP000619479">
    <property type="component" value="Unassembled WGS sequence"/>
</dbReference>
<feature type="signal peptide" evidence="2">
    <location>
        <begin position="1"/>
        <end position="21"/>
    </location>
</feature>
<dbReference type="RefSeq" id="WP_203744056.1">
    <property type="nucleotide sequence ID" value="NZ_BAAAUC010000001.1"/>
</dbReference>
<proteinExistence type="predicted"/>
<protein>
    <recommendedName>
        <fullName evidence="5">Lipoprotein</fullName>
    </recommendedName>
</protein>
<evidence type="ECO:0000256" key="1">
    <source>
        <dbReference type="SAM" id="MobiDB-lite"/>
    </source>
</evidence>
<evidence type="ECO:0008006" key="5">
    <source>
        <dbReference type="Google" id="ProtNLM"/>
    </source>
</evidence>
<name>A0A919IP34_9ACTN</name>
<keyword evidence="2" id="KW-0732">Signal</keyword>
<feature type="region of interest" description="Disordered" evidence="1">
    <location>
        <begin position="30"/>
        <end position="50"/>
    </location>
</feature>
<dbReference type="EMBL" id="BOMH01000036">
    <property type="protein sequence ID" value="GID66928.1"/>
    <property type="molecule type" value="Genomic_DNA"/>
</dbReference>
<dbReference type="PROSITE" id="PS51257">
    <property type="entry name" value="PROKAR_LIPOPROTEIN"/>
    <property type="match status" value="1"/>
</dbReference>
<comment type="caution">
    <text evidence="3">The sequence shown here is derived from an EMBL/GenBank/DDBJ whole genome shotgun (WGS) entry which is preliminary data.</text>
</comment>
<feature type="chain" id="PRO_5039277580" description="Lipoprotein" evidence="2">
    <location>
        <begin position="22"/>
        <end position="169"/>
    </location>
</feature>
<organism evidence="3 4">
    <name type="scientific">Actinoplanes cyaneus</name>
    <dbReference type="NCBI Taxonomy" id="52696"/>
    <lineage>
        <taxon>Bacteria</taxon>
        <taxon>Bacillati</taxon>
        <taxon>Actinomycetota</taxon>
        <taxon>Actinomycetes</taxon>
        <taxon>Micromonosporales</taxon>
        <taxon>Micromonosporaceae</taxon>
        <taxon>Actinoplanes</taxon>
    </lineage>
</organism>
<evidence type="ECO:0000256" key="2">
    <source>
        <dbReference type="SAM" id="SignalP"/>
    </source>
</evidence>
<keyword evidence="4" id="KW-1185">Reference proteome</keyword>
<gene>
    <name evidence="3" type="ORF">Acy02nite_48090</name>
</gene>
<dbReference type="AlphaFoldDB" id="A0A919IP34"/>